<protein>
    <submittedName>
        <fullName evidence="2">Uncharacterized protein</fullName>
    </submittedName>
</protein>
<evidence type="ECO:0000313" key="3">
    <source>
        <dbReference type="Proteomes" id="UP001064782"/>
    </source>
</evidence>
<gene>
    <name evidence="1" type="ORF">Mkiyose1413_53310</name>
    <name evidence="2" type="ORF">Mkiyose1413_53400</name>
</gene>
<evidence type="ECO:0000313" key="1">
    <source>
        <dbReference type="EMBL" id="GLD33448.1"/>
    </source>
</evidence>
<comment type="caution">
    <text evidence="2">The sequence shown here is derived from an EMBL/GenBank/DDBJ whole genome shotgun (WGS) entry which is preliminary data.</text>
</comment>
<dbReference type="Proteomes" id="UP001064782">
    <property type="component" value="Unassembled WGS sequence"/>
</dbReference>
<dbReference type="EMBL" id="BRZI01000081">
    <property type="protein sequence ID" value="GLD33457.1"/>
    <property type="molecule type" value="Genomic_DNA"/>
</dbReference>
<accession>A0A9P3QE99</accession>
<dbReference type="AlphaFoldDB" id="A0A9P3QE99"/>
<dbReference type="EMBL" id="BRZI01000081">
    <property type="protein sequence ID" value="GLD33448.1"/>
    <property type="molecule type" value="Genomic_DNA"/>
</dbReference>
<keyword evidence="3" id="KW-1185">Reference proteome</keyword>
<name>A0A9P3QE99_9MYCO</name>
<reference evidence="2" key="1">
    <citation type="submission" date="2022-08" db="EMBL/GenBank/DDBJ databases">
        <title>Mycobacterium kiyosense sp. nov., scotochromogenic slow-glowing species isolated from respiratory specimens.</title>
        <authorList>
            <person name="Fukano H."/>
            <person name="Kazumi Y."/>
            <person name="Sakagami N."/>
            <person name="Ato M."/>
            <person name="Mitarai S."/>
            <person name="Hoshino Y."/>
        </authorList>
    </citation>
    <scope>NUCLEOTIDE SEQUENCE</scope>
    <source>
        <strain evidence="2">1413</strain>
    </source>
</reference>
<organism evidence="2 3">
    <name type="scientific">Mycobacterium kiyosense</name>
    <dbReference type="NCBI Taxonomy" id="2871094"/>
    <lineage>
        <taxon>Bacteria</taxon>
        <taxon>Bacillati</taxon>
        <taxon>Actinomycetota</taxon>
        <taxon>Actinomycetes</taxon>
        <taxon>Mycobacteriales</taxon>
        <taxon>Mycobacteriaceae</taxon>
        <taxon>Mycobacterium</taxon>
    </lineage>
</organism>
<sequence length="76" mass="7598">MVIPSGCWAAQGDAAFAGVFGFVGPKVAVGFEAVFIDLGVVGELVGAIPPGDQRQFGFGFGAGGRIDVSGSLLKNP</sequence>
<proteinExistence type="predicted"/>
<evidence type="ECO:0000313" key="2">
    <source>
        <dbReference type="EMBL" id="GLD33457.1"/>
    </source>
</evidence>